<keyword evidence="2 4" id="KW-0863">Zinc-finger</keyword>
<evidence type="ECO:0000313" key="8">
    <source>
        <dbReference type="Proteomes" id="UP001485043"/>
    </source>
</evidence>
<dbReference type="SUPFAM" id="SSF57850">
    <property type="entry name" value="RING/U-box"/>
    <property type="match status" value="1"/>
</dbReference>
<comment type="caution">
    <text evidence="7">The sequence shown here is derived from an EMBL/GenBank/DDBJ whole genome shotgun (WGS) entry which is preliminary data.</text>
</comment>
<dbReference type="GO" id="GO:0008270">
    <property type="term" value="F:zinc ion binding"/>
    <property type="evidence" value="ECO:0007669"/>
    <property type="project" value="UniProtKB-KW"/>
</dbReference>
<dbReference type="PROSITE" id="PS00518">
    <property type="entry name" value="ZF_RING_1"/>
    <property type="match status" value="1"/>
</dbReference>
<feature type="compositionally biased region" description="Basic and acidic residues" evidence="5">
    <location>
        <begin position="73"/>
        <end position="91"/>
    </location>
</feature>
<dbReference type="InterPro" id="IPR018957">
    <property type="entry name" value="Znf_C3HC4_RING-type"/>
</dbReference>
<evidence type="ECO:0000313" key="7">
    <source>
        <dbReference type="EMBL" id="KAK9839185.1"/>
    </source>
</evidence>
<feature type="compositionally biased region" description="Polar residues" evidence="5">
    <location>
        <begin position="92"/>
        <end position="108"/>
    </location>
</feature>
<evidence type="ECO:0000256" key="5">
    <source>
        <dbReference type="SAM" id="MobiDB-lite"/>
    </source>
</evidence>
<dbReference type="PROSITE" id="PS50089">
    <property type="entry name" value="ZF_RING_2"/>
    <property type="match status" value="1"/>
</dbReference>
<protein>
    <recommendedName>
        <fullName evidence="6">RING-type domain-containing protein</fullName>
    </recommendedName>
</protein>
<evidence type="ECO:0000259" key="6">
    <source>
        <dbReference type="PROSITE" id="PS50089"/>
    </source>
</evidence>
<feature type="region of interest" description="Disordered" evidence="5">
    <location>
        <begin position="73"/>
        <end position="113"/>
    </location>
</feature>
<dbReference type="Gene3D" id="3.30.40.10">
    <property type="entry name" value="Zinc/RING finger domain, C3HC4 (zinc finger)"/>
    <property type="match status" value="1"/>
</dbReference>
<evidence type="ECO:0000256" key="3">
    <source>
        <dbReference type="ARBA" id="ARBA00022833"/>
    </source>
</evidence>
<dbReference type="EMBL" id="JALJOV010001879">
    <property type="protein sequence ID" value="KAK9839185.1"/>
    <property type="molecule type" value="Genomic_DNA"/>
</dbReference>
<evidence type="ECO:0000256" key="1">
    <source>
        <dbReference type="ARBA" id="ARBA00022723"/>
    </source>
</evidence>
<dbReference type="InterPro" id="IPR017907">
    <property type="entry name" value="Znf_RING_CS"/>
</dbReference>
<dbReference type="InterPro" id="IPR001841">
    <property type="entry name" value="Znf_RING"/>
</dbReference>
<gene>
    <name evidence="7" type="ORF">WJX84_012231</name>
</gene>
<evidence type="ECO:0000256" key="4">
    <source>
        <dbReference type="PROSITE-ProRule" id="PRU00175"/>
    </source>
</evidence>
<organism evidence="7 8">
    <name type="scientific">Apatococcus fuscideae</name>
    <dbReference type="NCBI Taxonomy" id="2026836"/>
    <lineage>
        <taxon>Eukaryota</taxon>
        <taxon>Viridiplantae</taxon>
        <taxon>Chlorophyta</taxon>
        <taxon>core chlorophytes</taxon>
        <taxon>Trebouxiophyceae</taxon>
        <taxon>Chlorellales</taxon>
        <taxon>Chlorellaceae</taxon>
        <taxon>Apatococcus</taxon>
    </lineage>
</organism>
<feature type="domain" description="RING-type" evidence="6">
    <location>
        <begin position="9"/>
        <end position="35"/>
    </location>
</feature>
<dbReference type="InterPro" id="IPR013083">
    <property type="entry name" value="Znf_RING/FYVE/PHD"/>
</dbReference>
<sequence length="172" mass="19406">MRDPVTAPECMHSFCAACIDEYIFDLQARTCPVCQLEGVETNLGNLPYHHHRLQFDFTLADIIRKLFPRPEVEQQIEERRQDERRFMEQAQRKGQQSEASTPTGSPGQSLPGFAPPSADMISLLLLPIAAHQRASNVALPDHPSNTPTQPGISYKYMLGKLRLSENCQKMLT</sequence>
<proteinExistence type="predicted"/>
<reference evidence="7 8" key="1">
    <citation type="journal article" date="2024" name="Nat. Commun.">
        <title>Phylogenomics reveals the evolutionary origins of lichenization in chlorophyte algae.</title>
        <authorList>
            <person name="Puginier C."/>
            <person name="Libourel C."/>
            <person name="Otte J."/>
            <person name="Skaloud P."/>
            <person name="Haon M."/>
            <person name="Grisel S."/>
            <person name="Petersen M."/>
            <person name="Berrin J.G."/>
            <person name="Delaux P.M."/>
            <person name="Dal Grande F."/>
            <person name="Keller J."/>
        </authorList>
    </citation>
    <scope>NUCLEOTIDE SEQUENCE [LARGE SCALE GENOMIC DNA]</scope>
    <source>
        <strain evidence="7 8">SAG 2523</strain>
    </source>
</reference>
<name>A0AAW1RZK1_9CHLO</name>
<keyword evidence="8" id="KW-1185">Reference proteome</keyword>
<dbReference type="Proteomes" id="UP001485043">
    <property type="component" value="Unassembled WGS sequence"/>
</dbReference>
<keyword evidence="1" id="KW-0479">Metal-binding</keyword>
<dbReference type="AlphaFoldDB" id="A0AAW1RZK1"/>
<dbReference type="Pfam" id="PF00097">
    <property type="entry name" value="zf-C3HC4"/>
    <property type="match status" value="1"/>
</dbReference>
<accession>A0AAW1RZK1</accession>
<evidence type="ECO:0000256" key="2">
    <source>
        <dbReference type="ARBA" id="ARBA00022771"/>
    </source>
</evidence>
<keyword evidence="3" id="KW-0862">Zinc</keyword>